<protein>
    <submittedName>
        <fullName evidence="1">Uncharacterized protein</fullName>
    </submittedName>
</protein>
<dbReference type="RefSeq" id="WP_142589931.1">
    <property type="nucleotide sequence ID" value="NZ_CABFWE030000016.1"/>
</dbReference>
<dbReference type="EMBL" id="CABFWE030000016">
    <property type="protein sequence ID" value="CAD7055884.1"/>
    <property type="molecule type" value="Genomic_DNA"/>
</dbReference>
<dbReference type="Proteomes" id="UP000601041">
    <property type="component" value="Unassembled WGS sequence"/>
</dbReference>
<accession>A0ABN7JZV2</accession>
<proteinExistence type="predicted"/>
<sequence length="108" mass="12176">MSDLPNAPSQSLREMIASYRKLADDLEFYLDLGPTVIDTETTVSEWAVARRAVPAIIGKMKRHPTIQDGHVGISTEIVFWNLEQRLARSQNRWYRLGKAIVALPGTPQ</sequence>
<evidence type="ECO:0000313" key="2">
    <source>
        <dbReference type="Proteomes" id="UP000601041"/>
    </source>
</evidence>
<reference evidence="1 2" key="1">
    <citation type="submission" date="2020-11" db="EMBL/GenBank/DDBJ databases">
        <authorList>
            <person name="Lassalle F."/>
        </authorList>
    </citation>
    <scope>NUCLEOTIDE SEQUENCE [LARGE SCALE GENOMIC DNA]</scope>
    <source>
        <strain evidence="1 2">AB21</strain>
    </source>
</reference>
<keyword evidence="2" id="KW-1185">Reference proteome</keyword>
<comment type="caution">
    <text evidence="1">The sequence shown here is derived from an EMBL/GenBank/DDBJ whole genome shotgun (WGS) entry which is preliminary data.</text>
</comment>
<name>A0ABN7JZV2_9HYPH</name>
<organism evidence="1 2">
    <name type="scientific">Pseudorhizobium halotolerans</name>
    <dbReference type="NCBI Taxonomy" id="1233081"/>
    <lineage>
        <taxon>Bacteria</taxon>
        <taxon>Pseudomonadati</taxon>
        <taxon>Pseudomonadota</taxon>
        <taxon>Alphaproteobacteria</taxon>
        <taxon>Hyphomicrobiales</taxon>
        <taxon>Rhizobiaceae</taxon>
        <taxon>Rhizobium/Agrobacterium group</taxon>
        <taxon>Pseudorhizobium</taxon>
    </lineage>
</organism>
<evidence type="ECO:0000313" key="1">
    <source>
        <dbReference type="EMBL" id="CAD7055884.1"/>
    </source>
</evidence>
<gene>
    <name evidence="1" type="ORF">RHAB21_00814</name>
</gene>